<evidence type="ECO:0000259" key="2">
    <source>
        <dbReference type="Pfam" id="PF05754"/>
    </source>
</evidence>
<dbReference type="Proteomes" id="UP000032180">
    <property type="component" value="Chromosome 11"/>
</dbReference>
<dbReference type="AlphaFoldDB" id="A0A0D9XQJ1"/>
<protein>
    <recommendedName>
        <fullName evidence="2">DUF834 domain-containing protein</fullName>
    </recommendedName>
</protein>
<dbReference type="Pfam" id="PF05754">
    <property type="entry name" value="DUF834"/>
    <property type="match status" value="1"/>
</dbReference>
<dbReference type="EnsemblPlants" id="LPERR11G06610.1">
    <property type="protein sequence ID" value="LPERR11G06610.1"/>
    <property type="gene ID" value="LPERR11G06610"/>
</dbReference>
<sequence>MAYHVIASGGGKRKAVATIYGGKSGYREKEDGETNLTTAKTTTNSDGRWPAARFNGEKKAARGVDGVPAIGDENGQRDGVLLGLANPTVVEATRDDDRGDGSGLPKVSGERRWWRERGGGEQEHGRGRCGLVRRGEG</sequence>
<dbReference type="Gramene" id="LPERR11G06610.1">
    <property type="protein sequence ID" value="LPERR11G06610.1"/>
    <property type="gene ID" value="LPERR11G06610"/>
</dbReference>
<dbReference type="InterPro" id="IPR008552">
    <property type="entry name" value="DUF834"/>
</dbReference>
<reference evidence="4" key="2">
    <citation type="submission" date="2013-12" db="EMBL/GenBank/DDBJ databases">
        <authorList>
            <person name="Yu Y."/>
            <person name="Lee S."/>
            <person name="de Baynast K."/>
            <person name="Wissotski M."/>
            <person name="Liu L."/>
            <person name="Talag J."/>
            <person name="Goicoechea J."/>
            <person name="Angelova A."/>
            <person name="Jetty R."/>
            <person name="Kudrna D."/>
            <person name="Golser W."/>
            <person name="Rivera L."/>
            <person name="Zhang J."/>
            <person name="Wing R."/>
        </authorList>
    </citation>
    <scope>NUCLEOTIDE SEQUENCE</scope>
</reference>
<name>A0A0D9XQJ1_9ORYZ</name>
<feature type="domain" description="DUF834" evidence="2">
    <location>
        <begin position="48"/>
        <end position="101"/>
    </location>
</feature>
<reference evidence="3" key="3">
    <citation type="submission" date="2015-04" db="UniProtKB">
        <authorList>
            <consortium name="EnsemblPlants"/>
        </authorList>
    </citation>
    <scope>IDENTIFICATION</scope>
</reference>
<feature type="compositionally biased region" description="Basic and acidic residues" evidence="1">
    <location>
        <begin position="108"/>
        <end position="126"/>
    </location>
</feature>
<accession>A0A0D9XQJ1</accession>
<evidence type="ECO:0000256" key="1">
    <source>
        <dbReference type="SAM" id="MobiDB-lite"/>
    </source>
</evidence>
<keyword evidence="4" id="KW-1185">Reference proteome</keyword>
<organism evidence="3 4">
    <name type="scientific">Leersia perrieri</name>
    <dbReference type="NCBI Taxonomy" id="77586"/>
    <lineage>
        <taxon>Eukaryota</taxon>
        <taxon>Viridiplantae</taxon>
        <taxon>Streptophyta</taxon>
        <taxon>Embryophyta</taxon>
        <taxon>Tracheophyta</taxon>
        <taxon>Spermatophyta</taxon>
        <taxon>Magnoliopsida</taxon>
        <taxon>Liliopsida</taxon>
        <taxon>Poales</taxon>
        <taxon>Poaceae</taxon>
        <taxon>BOP clade</taxon>
        <taxon>Oryzoideae</taxon>
        <taxon>Oryzeae</taxon>
        <taxon>Oryzinae</taxon>
        <taxon>Leersia</taxon>
    </lineage>
</organism>
<reference evidence="3 4" key="1">
    <citation type="submission" date="2012-08" db="EMBL/GenBank/DDBJ databases">
        <title>Oryza genome evolution.</title>
        <authorList>
            <person name="Wing R.A."/>
        </authorList>
    </citation>
    <scope>NUCLEOTIDE SEQUENCE</scope>
</reference>
<feature type="region of interest" description="Disordered" evidence="1">
    <location>
        <begin position="92"/>
        <end position="137"/>
    </location>
</feature>
<proteinExistence type="predicted"/>
<evidence type="ECO:0000313" key="3">
    <source>
        <dbReference type="EnsemblPlants" id="LPERR11G06610.1"/>
    </source>
</evidence>
<dbReference type="HOGENOM" id="CLU_1868075_0_0_1"/>
<evidence type="ECO:0000313" key="4">
    <source>
        <dbReference type="Proteomes" id="UP000032180"/>
    </source>
</evidence>